<dbReference type="GO" id="GO:0008233">
    <property type="term" value="F:peptidase activity"/>
    <property type="evidence" value="ECO:0007669"/>
    <property type="project" value="UniProtKB-KW"/>
</dbReference>
<dbReference type="PANTHER" id="PTHR13604:SF0">
    <property type="entry name" value="ABASIC SITE PROCESSING PROTEIN HMCES"/>
    <property type="match status" value="1"/>
</dbReference>
<protein>
    <recommendedName>
        <fullName evidence="8">Abasic site processing protein</fullName>
        <ecNumber evidence="8">3.4.-.-</ecNumber>
    </recommendedName>
</protein>
<dbReference type="EC" id="3.4.-.-" evidence="8"/>
<dbReference type="GO" id="GO:0016829">
    <property type="term" value="F:lyase activity"/>
    <property type="evidence" value="ECO:0007669"/>
    <property type="project" value="UniProtKB-KW"/>
</dbReference>
<proteinExistence type="inferred from homology"/>
<dbReference type="RefSeq" id="WP_133330339.1">
    <property type="nucleotide sequence ID" value="NZ_SMYL01000010.1"/>
</dbReference>
<evidence type="ECO:0000256" key="4">
    <source>
        <dbReference type="ARBA" id="ARBA00022801"/>
    </source>
</evidence>
<dbReference type="SUPFAM" id="SSF143081">
    <property type="entry name" value="BB1717-like"/>
    <property type="match status" value="1"/>
</dbReference>
<dbReference type="GO" id="GO:0006508">
    <property type="term" value="P:proteolysis"/>
    <property type="evidence" value="ECO:0007669"/>
    <property type="project" value="UniProtKB-KW"/>
</dbReference>
<organism evidence="9 10">
    <name type="scientific">Sapientia aquatica</name>
    <dbReference type="NCBI Taxonomy" id="1549640"/>
    <lineage>
        <taxon>Bacteria</taxon>
        <taxon>Pseudomonadati</taxon>
        <taxon>Pseudomonadota</taxon>
        <taxon>Betaproteobacteria</taxon>
        <taxon>Burkholderiales</taxon>
        <taxon>Oxalobacteraceae</taxon>
        <taxon>Sapientia</taxon>
    </lineage>
</organism>
<keyword evidence="5" id="KW-0190">Covalent protein-DNA linkage</keyword>
<dbReference type="InterPro" id="IPR003738">
    <property type="entry name" value="SRAP"/>
</dbReference>
<keyword evidence="6" id="KW-0238">DNA-binding</keyword>
<dbReference type="Pfam" id="PF02586">
    <property type="entry name" value="SRAP"/>
    <property type="match status" value="1"/>
</dbReference>
<evidence type="ECO:0000313" key="9">
    <source>
        <dbReference type="EMBL" id="TDK62791.1"/>
    </source>
</evidence>
<dbReference type="OrthoDB" id="6192129at2"/>
<reference evidence="9 10" key="1">
    <citation type="submission" date="2019-03" db="EMBL/GenBank/DDBJ databases">
        <title>Sapientia aquatica gen. nov., sp. nov., isolated from a crater lake.</title>
        <authorList>
            <person name="Felfoldi T."/>
            <person name="Szabo A."/>
            <person name="Toth E."/>
            <person name="Schumann P."/>
            <person name="Keki Z."/>
            <person name="Marialigeti K."/>
            <person name="Mathe I."/>
        </authorList>
    </citation>
    <scope>NUCLEOTIDE SEQUENCE [LARGE SCALE GENOMIC DNA]</scope>
    <source>
        <strain evidence="9 10">SA-152</strain>
    </source>
</reference>
<evidence type="ECO:0000256" key="3">
    <source>
        <dbReference type="ARBA" id="ARBA00022763"/>
    </source>
</evidence>
<evidence type="ECO:0000256" key="7">
    <source>
        <dbReference type="ARBA" id="ARBA00023239"/>
    </source>
</evidence>
<comment type="similarity">
    <text evidence="1 8">Belongs to the SOS response-associated peptidase family.</text>
</comment>
<dbReference type="EMBL" id="SMYL01000010">
    <property type="protein sequence ID" value="TDK62791.1"/>
    <property type="molecule type" value="Genomic_DNA"/>
</dbReference>
<dbReference type="GO" id="GO:0106300">
    <property type="term" value="P:protein-DNA covalent cross-linking repair"/>
    <property type="evidence" value="ECO:0007669"/>
    <property type="project" value="InterPro"/>
</dbReference>
<gene>
    <name evidence="9" type="ORF">E2I14_15930</name>
</gene>
<keyword evidence="3" id="KW-0227">DNA damage</keyword>
<keyword evidence="2 8" id="KW-0645">Protease</keyword>
<dbReference type="PANTHER" id="PTHR13604">
    <property type="entry name" value="DC12-RELATED"/>
    <property type="match status" value="1"/>
</dbReference>
<evidence type="ECO:0000256" key="6">
    <source>
        <dbReference type="ARBA" id="ARBA00023125"/>
    </source>
</evidence>
<dbReference type="Proteomes" id="UP000294829">
    <property type="component" value="Unassembled WGS sequence"/>
</dbReference>
<keyword evidence="4 8" id="KW-0378">Hydrolase</keyword>
<evidence type="ECO:0000256" key="5">
    <source>
        <dbReference type="ARBA" id="ARBA00023124"/>
    </source>
</evidence>
<sequence>MCVNYLPPNHQQLATQFGAPLPESAQWKTETWQDYVAPIIVGDDNTRQALLGAYSMIPKSHIASGVKRYSTMNARAETIATLRSFAQPWRDGQLCLVPMTAYFEPNYESGKAERWQIGLASAAPFAVAGLYRTWVEGDGSTSFSFTQVTINADQHPLMKRFHKPEDEKRALVILPAESYDDWLNCRDPIQARTFLTNFPADLMCAKPAPKKLSTSSIPIEPVNRELF</sequence>
<keyword evidence="10" id="KW-1185">Reference proteome</keyword>
<accession>A0A4R5VV34</accession>
<evidence type="ECO:0000313" key="10">
    <source>
        <dbReference type="Proteomes" id="UP000294829"/>
    </source>
</evidence>
<name>A0A4R5VV34_9BURK</name>
<dbReference type="AlphaFoldDB" id="A0A4R5VV34"/>
<dbReference type="Gene3D" id="3.90.1680.10">
    <property type="entry name" value="SOS response associated peptidase-like"/>
    <property type="match status" value="1"/>
</dbReference>
<dbReference type="GO" id="GO:0003697">
    <property type="term" value="F:single-stranded DNA binding"/>
    <property type="evidence" value="ECO:0007669"/>
    <property type="project" value="InterPro"/>
</dbReference>
<evidence type="ECO:0000256" key="8">
    <source>
        <dbReference type="RuleBase" id="RU364100"/>
    </source>
</evidence>
<evidence type="ECO:0000256" key="2">
    <source>
        <dbReference type="ARBA" id="ARBA00022670"/>
    </source>
</evidence>
<dbReference type="InterPro" id="IPR036590">
    <property type="entry name" value="SRAP-like"/>
</dbReference>
<comment type="caution">
    <text evidence="9">The sequence shown here is derived from an EMBL/GenBank/DDBJ whole genome shotgun (WGS) entry which is preliminary data.</text>
</comment>
<evidence type="ECO:0000256" key="1">
    <source>
        <dbReference type="ARBA" id="ARBA00008136"/>
    </source>
</evidence>
<keyword evidence="7" id="KW-0456">Lyase</keyword>